<proteinExistence type="predicted"/>
<dbReference type="EMBL" id="HBGU01031264">
    <property type="protein sequence ID" value="CAD9453805.1"/>
    <property type="molecule type" value="Transcribed_RNA"/>
</dbReference>
<dbReference type="AlphaFoldDB" id="A0A7S2DGE1"/>
<gene>
    <name evidence="2" type="ORF">CBRE1094_LOCUS17085</name>
</gene>
<sequence length="100" mass="11455">MRRSTMVAVQKGAERQGYDPSMHAKRIVNHRGEGHGTREGFYEDCSNTTDMGAFMMQRRVETIEGLSDIASTRCLELSKYRALTDVPARDPLWKLLHKKQ</sequence>
<reference evidence="2" key="1">
    <citation type="submission" date="2021-01" db="EMBL/GenBank/DDBJ databases">
        <authorList>
            <person name="Corre E."/>
            <person name="Pelletier E."/>
            <person name="Niang G."/>
            <person name="Scheremetjew M."/>
            <person name="Finn R."/>
            <person name="Kale V."/>
            <person name="Holt S."/>
            <person name="Cochrane G."/>
            <person name="Meng A."/>
            <person name="Brown T."/>
            <person name="Cohen L."/>
        </authorList>
    </citation>
    <scope>NUCLEOTIDE SEQUENCE</scope>
    <source>
        <strain evidence="2">UTEX LB 985</strain>
    </source>
</reference>
<evidence type="ECO:0000256" key="1">
    <source>
        <dbReference type="SAM" id="MobiDB-lite"/>
    </source>
</evidence>
<accession>A0A7S2DGE1</accession>
<feature type="region of interest" description="Disordered" evidence="1">
    <location>
        <begin position="1"/>
        <end position="22"/>
    </location>
</feature>
<protein>
    <submittedName>
        <fullName evidence="2">Uncharacterized protein</fullName>
    </submittedName>
</protein>
<evidence type="ECO:0000313" key="2">
    <source>
        <dbReference type="EMBL" id="CAD9453805.1"/>
    </source>
</evidence>
<organism evidence="2">
    <name type="scientific">Haptolina brevifila</name>
    <dbReference type="NCBI Taxonomy" id="156173"/>
    <lineage>
        <taxon>Eukaryota</taxon>
        <taxon>Haptista</taxon>
        <taxon>Haptophyta</taxon>
        <taxon>Prymnesiophyceae</taxon>
        <taxon>Prymnesiales</taxon>
        <taxon>Prymnesiaceae</taxon>
        <taxon>Haptolina</taxon>
    </lineage>
</organism>
<name>A0A7S2DGE1_9EUKA</name>